<dbReference type="Pfam" id="PF00296">
    <property type="entry name" value="Bac_luciferase"/>
    <property type="match status" value="1"/>
</dbReference>
<gene>
    <name evidence="3" type="ORF">G1H10_05760</name>
</gene>
<evidence type="ECO:0000256" key="1">
    <source>
        <dbReference type="ARBA" id="ARBA00023002"/>
    </source>
</evidence>
<accession>A0A6L9S6Q3</accession>
<dbReference type="InterPro" id="IPR036661">
    <property type="entry name" value="Luciferase-like_sf"/>
</dbReference>
<evidence type="ECO:0000313" key="3">
    <source>
        <dbReference type="EMBL" id="NED99669.1"/>
    </source>
</evidence>
<feature type="domain" description="Luciferase-like" evidence="2">
    <location>
        <begin position="17"/>
        <end position="206"/>
    </location>
</feature>
<dbReference type="Gene3D" id="3.20.20.30">
    <property type="entry name" value="Luciferase-like domain"/>
    <property type="match status" value="1"/>
</dbReference>
<evidence type="ECO:0000313" key="4">
    <source>
        <dbReference type="Proteomes" id="UP000475214"/>
    </source>
</evidence>
<name>A0A6L9S6Q3_9ACTN</name>
<dbReference type="RefSeq" id="WP_163733978.1">
    <property type="nucleotide sequence ID" value="NZ_JAAGOA010000003.1"/>
</dbReference>
<keyword evidence="1" id="KW-0560">Oxidoreductase</keyword>
<dbReference type="SUPFAM" id="SSF51679">
    <property type="entry name" value="Bacterial luciferase-like"/>
    <property type="match status" value="1"/>
</dbReference>
<dbReference type="InterPro" id="IPR011251">
    <property type="entry name" value="Luciferase-like_dom"/>
</dbReference>
<dbReference type="PANTHER" id="PTHR43244">
    <property type="match status" value="1"/>
</dbReference>
<evidence type="ECO:0000259" key="2">
    <source>
        <dbReference type="Pfam" id="PF00296"/>
    </source>
</evidence>
<dbReference type="Proteomes" id="UP000475214">
    <property type="component" value="Unassembled WGS sequence"/>
</dbReference>
<dbReference type="InterPro" id="IPR050564">
    <property type="entry name" value="F420-G6PD/mer"/>
</dbReference>
<dbReference type="EMBL" id="JAAGOA010000003">
    <property type="protein sequence ID" value="NED99669.1"/>
    <property type="molecule type" value="Genomic_DNA"/>
</dbReference>
<dbReference type="GO" id="GO:0016705">
    <property type="term" value="F:oxidoreductase activity, acting on paired donors, with incorporation or reduction of molecular oxygen"/>
    <property type="evidence" value="ECO:0007669"/>
    <property type="project" value="InterPro"/>
</dbReference>
<sequence>MPAKEFRFGAAVGLVPTSKDLLGVAARIEQLGFSTMVMADGLWLPSPFPALSAVAAATSSLRLGTQVLAAPFRSPATVAHETATIDMISDHRFELGLGIGTPDAAADAERLGMPFGTATERRAHLAATIAAVKEHFAASHQPTPRILLGGIGPKLVELAVAEADTLTIPVPYQQTRDDLAAKVKELRAGTDPSFDDLELAVNLLIIGDNELPEWVPPKFRELPAHSYGRLTGTPAQMANALRRNRDEFGISYVTVPQWSIEDFAPVVEMLSGT</sequence>
<reference evidence="3 4" key="1">
    <citation type="submission" date="2020-02" db="EMBL/GenBank/DDBJ databases">
        <authorList>
            <person name="Li X.-J."/>
            <person name="Han X.-M."/>
        </authorList>
    </citation>
    <scope>NUCLEOTIDE SEQUENCE [LARGE SCALE GENOMIC DNA]</scope>
    <source>
        <strain evidence="3 4">CCTCC AB 2017055</strain>
    </source>
</reference>
<keyword evidence="4" id="KW-1185">Reference proteome</keyword>
<organism evidence="3 4">
    <name type="scientific">Phytoactinopolyspora halotolerans</name>
    <dbReference type="NCBI Taxonomy" id="1981512"/>
    <lineage>
        <taxon>Bacteria</taxon>
        <taxon>Bacillati</taxon>
        <taxon>Actinomycetota</taxon>
        <taxon>Actinomycetes</taxon>
        <taxon>Jiangellales</taxon>
        <taxon>Jiangellaceae</taxon>
        <taxon>Phytoactinopolyspora</taxon>
    </lineage>
</organism>
<protein>
    <submittedName>
        <fullName evidence="3">LLM class flavin-dependent oxidoreductase</fullName>
    </submittedName>
</protein>
<dbReference type="AlphaFoldDB" id="A0A6L9S6Q3"/>
<comment type="caution">
    <text evidence="3">The sequence shown here is derived from an EMBL/GenBank/DDBJ whole genome shotgun (WGS) entry which is preliminary data.</text>
</comment>
<proteinExistence type="predicted"/>
<dbReference type="PANTHER" id="PTHR43244:SF1">
    <property type="entry name" value="5,10-METHYLENETETRAHYDROMETHANOPTERIN REDUCTASE"/>
    <property type="match status" value="1"/>
</dbReference>